<dbReference type="AlphaFoldDB" id="A0AAV2ZAS3"/>
<reference evidence="2" key="1">
    <citation type="submission" date="2022-11" db="EMBL/GenBank/DDBJ databases">
        <authorList>
            <person name="Morgan W.R."/>
            <person name="Tartar A."/>
        </authorList>
    </citation>
    <scope>NUCLEOTIDE SEQUENCE</scope>
    <source>
        <strain evidence="2">ARSEF 373</strain>
    </source>
</reference>
<dbReference type="EMBL" id="DAKRPA010000019">
    <property type="protein sequence ID" value="DBA03411.1"/>
    <property type="molecule type" value="Genomic_DNA"/>
</dbReference>
<evidence type="ECO:0000313" key="3">
    <source>
        <dbReference type="Proteomes" id="UP001146120"/>
    </source>
</evidence>
<proteinExistence type="predicted"/>
<feature type="compositionally biased region" description="Basic and acidic residues" evidence="1">
    <location>
        <begin position="31"/>
        <end position="44"/>
    </location>
</feature>
<evidence type="ECO:0000313" key="2">
    <source>
        <dbReference type="EMBL" id="DBA03411.1"/>
    </source>
</evidence>
<comment type="caution">
    <text evidence="2">The sequence shown here is derived from an EMBL/GenBank/DDBJ whole genome shotgun (WGS) entry which is preliminary data.</text>
</comment>
<name>A0AAV2ZAS3_9STRA</name>
<dbReference type="Proteomes" id="UP001146120">
    <property type="component" value="Unassembled WGS sequence"/>
</dbReference>
<feature type="region of interest" description="Disordered" evidence="1">
    <location>
        <begin position="1"/>
        <end position="20"/>
    </location>
</feature>
<keyword evidence="3" id="KW-1185">Reference proteome</keyword>
<evidence type="ECO:0000256" key="1">
    <source>
        <dbReference type="SAM" id="MobiDB-lite"/>
    </source>
</evidence>
<gene>
    <name evidence="2" type="ORF">N0F65_002819</name>
</gene>
<sequence length="145" mass="16144">MDEREVTVLLDGDGGKPFSARYDTTAAQVDEFARDSRRSRDGDSRGSLSSRCPSATSFVIAAVTENRAREVVCPHELLLWSVIDSASYAETMSLLHMCQVFPLPNGPVEVLVADPLKPGRVNHEIMKRFVERACRVVPIARKHFE</sequence>
<reference evidence="2" key="2">
    <citation type="journal article" date="2023" name="Microbiol Resour">
        <title>Decontamination and Annotation of the Draft Genome Sequence of the Oomycete Lagenidium giganteum ARSEF 373.</title>
        <authorList>
            <person name="Morgan W.R."/>
            <person name="Tartar A."/>
        </authorList>
    </citation>
    <scope>NUCLEOTIDE SEQUENCE</scope>
    <source>
        <strain evidence="2">ARSEF 373</strain>
    </source>
</reference>
<feature type="region of interest" description="Disordered" evidence="1">
    <location>
        <begin position="31"/>
        <end position="52"/>
    </location>
</feature>
<protein>
    <submittedName>
        <fullName evidence="2">Uncharacterized protein</fullName>
    </submittedName>
</protein>
<accession>A0AAV2ZAS3</accession>
<organism evidence="2 3">
    <name type="scientific">Lagenidium giganteum</name>
    <dbReference type="NCBI Taxonomy" id="4803"/>
    <lineage>
        <taxon>Eukaryota</taxon>
        <taxon>Sar</taxon>
        <taxon>Stramenopiles</taxon>
        <taxon>Oomycota</taxon>
        <taxon>Peronosporomycetes</taxon>
        <taxon>Pythiales</taxon>
        <taxon>Pythiaceae</taxon>
    </lineage>
</organism>